<reference evidence="5 6" key="1">
    <citation type="submission" date="2024-04" db="EMBL/GenBank/DDBJ databases">
        <title>Human intestinal bacterial collection.</title>
        <authorList>
            <person name="Pauvert C."/>
            <person name="Hitch T.C.A."/>
            <person name="Clavel T."/>
        </authorList>
    </citation>
    <scope>NUCLEOTIDE SEQUENCE [LARGE SCALE GENOMIC DNA]</scope>
    <source>
        <strain evidence="5 6">CLA-AA-H145</strain>
    </source>
</reference>
<dbReference type="EMBL" id="JBBNFP010000005">
    <property type="protein sequence ID" value="MEQ2485934.1"/>
    <property type="molecule type" value="Genomic_DNA"/>
</dbReference>
<evidence type="ECO:0000256" key="4">
    <source>
        <dbReference type="SAM" id="SignalP"/>
    </source>
</evidence>
<dbReference type="Proteomes" id="UP001487296">
    <property type="component" value="Unassembled WGS sequence"/>
</dbReference>
<dbReference type="GO" id="GO:0008233">
    <property type="term" value="F:peptidase activity"/>
    <property type="evidence" value="ECO:0007669"/>
    <property type="project" value="UniProtKB-KW"/>
</dbReference>
<dbReference type="PANTHER" id="PTHR11010">
    <property type="entry name" value="PROTEASE S28 PRO-X CARBOXYPEPTIDASE-RELATED"/>
    <property type="match status" value="1"/>
</dbReference>
<gene>
    <name evidence="5" type="ORF">AAAT34_02560</name>
</gene>
<keyword evidence="3" id="KW-0378">Hydrolase</keyword>
<evidence type="ECO:0000256" key="1">
    <source>
        <dbReference type="ARBA" id="ARBA00022670"/>
    </source>
</evidence>
<feature type="chain" id="PRO_5047025564" evidence="4">
    <location>
        <begin position="22"/>
        <end position="434"/>
    </location>
</feature>
<keyword evidence="2 4" id="KW-0732">Signal</keyword>
<dbReference type="Pfam" id="PF05576">
    <property type="entry name" value="Peptidase_S37"/>
    <property type="match status" value="1"/>
</dbReference>
<protein>
    <submittedName>
        <fullName evidence="5">S28 family serine protease</fullName>
    </submittedName>
</protein>
<dbReference type="GO" id="GO:0006508">
    <property type="term" value="P:proteolysis"/>
    <property type="evidence" value="ECO:0007669"/>
    <property type="project" value="UniProtKB-KW"/>
</dbReference>
<evidence type="ECO:0000256" key="3">
    <source>
        <dbReference type="ARBA" id="ARBA00022801"/>
    </source>
</evidence>
<accession>A0ABV1FNG0</accession>
<dbReference type="Gene3D" id="3.40.50.1820">
    <property type="entry name" value="alpha/beta hydrolase"/>
    <property type="match status" value="1"/>
</dbReference>
<name>A0ABV1FNG0_9BACT</name>
<feature type="signal peptide" evidence="4">
    <location>
        <begin position="1"/>
        <end position="21"/>
    </location>
</feature>
<dbReference type="InterPro" id="IPR029058">
    <property type="entry name" value="AB_hydrolase_fold"/>
</dbReference>
<dbReference type="RefSeq" id="WP_215758920.1">
    <property type="nucleotide sequence ID" value="NZ_JAHKBE010000004.1"/>
</dbReference>
<dbReference type="PANTHER" id="PTHR11010:SF38">
    <property type="entry name" value="LYSOSOMAL PRO-X CARBOXYPEPTIDASE"/>
    <property type="match status" value="1"/>
</dbReference>
<keyword evidence="6" id="KW-1185">Reference proteome</keyword>
<organism evidence="5 6">
    <name type="scientific">Hallella faecis</name>
    <dbReference type="NCBI Taxonomy" id="2841596"/>
    <lineage>
        <taxon>Bacteria</taxon>
        <taxon>Pseudomonadati</taxon>
        <taxon>Bacteroidota</taxon>
        <taxon>Bacteroidia</taxon>
        <taxon>Bacteroidales</taxon>
        <taxon>Prevotellaceae</taxon>
        <taxon>Hallella</taxon>
    </lineage>
</organism>
<comment type="caution">
    <text evidence="5">The sequence shown here is derived from an EMBL/GenBank/DDBJ whole genome shotgun (WGS) entry which is preliminary data.</text>
</comment>
<sequence length="434" mass="50103">MKQIKHLLVLVALLLPLFAQAADKEVLAKLQALPGVSDVQELKSTAYDNKYLLNITQEVDPIHHQAGTFKQRVVVCHVGYDRPTVLVTEGYNCKYALREGYQEELSKLLNANLVFVEYRYFEASTPSPCNWDYLTVENSLYDLHNVNQTFRQLYKGKWVSTGISKGGQTCMFYRVFFPDDVDVSVPYVAPLNSAVEDGRHEPFIDHQVSTATNRKHVKDYQIEVLKRKAKLMPMFTQYCNEKGYSFRIPLEEIFDYCVLEYSFAIWQWGTPMTQIPDATASDKDLFNHLIGISEPGYFTPNNPNRSFNVQAARELGYYGYDIKPFKKWLTIKSAKGYLHRVMLPKELQNVKFDKTLYNKTINWLKNNDRKMIYIYGGIDPWGASGVAGLKFLNNKKYIKVYVLPDGSHSTRISTFPEPTRTEIINLLHQYLETN</sequence>
<evidence type="ECO:0000256" key="2">
    <source>
        <dbReference type="ARBA" id="ARBA00022729"/>
    </source>
</evidence>
<dbReference type="InterPro" id="IPR008761">
    <property type="entry name" value="Peptidase_S37"/>
</dbReference>
<evidence type="ECO:0000313" key="6">
    <source>
        <dbReference type="Proteomes" id="UP001487296"/>
    </source>
</evidence>
<dbReference type="SUPFAM" id="SSF53474">
    <property type="entry name" value="alpha/beta-Hydrolases"/>
    <property type="match status" value="1"/>
</dbReference>
<keyword evidence="1 5" id="KW-0645">Protease</keyword>
<proteinExistence type="predicted"/>
<evidence type="ECO:0000313" key="5">
    <source>
        <dbReference type="EMBL" id="MEQ2485934.1"/>
    </source>
</evidence>